<keyword evidence="1" id="KW-1133">Transmembrane helix</keyword>
<keyword evidence="1" id="KW-0472">Membrane</keyword>
<sequence>MSDPLTNERWLAHIRDNLDQQSQQTSIEFEQQLHELARHARQTRQQRLAQTGRSPRLWWFGGLSLAMGLAVILLQPLLNPQVMSTALSQTPITQASTMLSPSVDPEFLEDMEMVIVLGEDYESR</sequence>
<evidence type="ECO:0000313" key="2">
    <source>
        <dbReference type="EMBL" id="PTQ89335.1"/>
    </source>
</evidence>
<protein>
    <submittedName>
        <fullName evidence="2">Uncharacterized protein</fullName>
    </submittedName>
</protein>
<feature type="transmembrane region" description="Helical" evidence="1">
    <location>
        <begin position="57"/>
        <end position="78"/>
    </location>
</feature>
<dbReference type="EMBL" id="QAON01000007">
    <property type="protein sequence ID" value="PTQ89335.1"/>
    <property type="molecule type" value="Genomic_DNA"/>
</dbReference>
<evidence type="ECO:0000256" key="1">
    <source>
        <dbReference type="SAM" id="Phobius"/>
    </source>
</evidence>
<evidence type="ECO:0000313" key="3">
    <source>
        <dbReference type="Proteomes" id="UP000244223"/>
    </source>
</evidence>
<dbReference type="Proteomes" id="UP000244223">
    <property type="component" value="Unassembled WGS sequence"/>
</dbReference>
<keyword evidence="3" id="KW-1185">Reference proteome</keyword>
<keyword evidence="1" id="KW-0812">Transmembrane</keyword>
<accession>A0A2T5IZ97</accession>
<name>A0A2T5IZ97_9GAMM</name>
<organism evidence="2 3">
    <name type="scientific">Agitococcus lubricus</name>
    <dbReference type="NCBI Taxonomy" id="1077255"/>
    <lineage>
        <taxon>Bacteria</taxon>
        <taxon>Pseudomonadati</taxon>
        <taxon>Pseudomonadota</taxon>
        <taxon>Gammaproteobacteria</taxon>
        <taxon>Moraxellales</taxon>
        <taxon>Moraxellaceae</taxon>
        <taxon>Agitococcus</taxon>
    </lineage>
</organism>
<dbReference type="RefSeq" id="WP_107865664.1">
    <property type="nucleotide sequence ID" value="NZ_QAON01000007.1"/>
</dbReference>
<dbReference type="AlphaFoldDB" id="A0A2T5IZ97"/>
<comment type="caution">
    <text evidence="2">The sequence shown here is derived from an EMBL/GenBank/DDBJ whole genome shotgun (WGS) entry which is preliminary data.</text>
</comment>
<proteinExistence type="predicted"/>
<gene>
    <name evidence="2" type="ORF">C8N29_10768</name>
</gene>
<reference evidence="2 3" key="1">
    <citation type="submission" date="2018-04" db="EMBL/GenBank/DDBJ databases">
        <title>Genomic Encyclopedia of Archaeal and Bacterial Type Strains, Phase II (KMG-II): from individual species to whole genera.</title>
        <authorList>
            <person name="Goeker M."/>
        </authorList>
    </citation>
    <scope>NUCLEOTIDE SEQUENCE [LARGE SCALE GENOMIC DNA]</scope>
    <source>
        <strain evidence="2 3">DSM 5822</strain>
    </source>
</reference>